<keyword evidence="3" id="KW-1185">Reference proteome</keyword>
<evidence type="ECO:0000256" key="1">
    <source>
        <dbReference type="SAM" id="Phobius"/>
    </source>
</evidence>
<dbReference type="PANTHER" id="PTHR16052:SF0">
    <property type="entry name" value="TBCC DOMAIN-CONTAINING PROTEIN 1"/>
    <property type="match status" value="1"/>
</dbReference>
<organism evidence="2 3">
    <name type="scientific">Vigna unguiculata</name>
    <name type="common">Cowpea</name>
    <dbReference type="NCBI Taxonomy" id="3917"/>
    <lineage>
        <taxon>Eukaryota</taxon>
        <taxon>Viridiplantae</taxon>
        <taxon>Streptophyta</taxon>
        <taxon>Embryophyta</taxon>
        <taxon>Tracheophyta</taxon>
        <taxon>Spermatophyta</taxon>
        <taxon>Magnoliopsida</taxon>
        <taxon>eudicotyledons</taxon>
        <taxon>Gunneridae</taxon>
        <taxon>Pentapetalae</taxon>
        <taxon>rosids</taxon>
        <taxon>fabids</taxon>
        <taxon>Fabales</taxon>
        <taxon>Fabaceae</taxon>
        <taxon>Papilionoideae</taxon>
        <taxon>50 kb inversion clade</taxon>
        <taxon>NPAAA clade</taxon>
        <taxon>indigoferoid/millettioid clade</taxon>
        <taxon>Phaseoleae</taxon>
        <taxon>Vigna</taxon>
    </lineage>
</organism>
<keyword evidence="1" id="KW-0812">Transmembrane</keyword>
<evidence type="ECO:0000313" key="2">
    <source>
        <dbReference type="EMBL" id="QCD86267.1"/>
    </source>
</evidence>
<gene>
    <name evidence="2" type="ORF">DEO72_LG3g788</name>
</gene>
<reference evidence="2 3" key="1">
    <citation type="submission" date="2019-04" db="EMBL/GenBank/DDBJ databases">
        <title>An improved genome assembly and genetic linkage map for asparagus bean, Vigna unguiculata ssp. sesquipedialis.</title>
        <authorList>
            <person name="Xia Q."/>
            <person name="Zhang R."/>
            <person name="Dong Y."/>
        </authorList>
    </citation>
    <scope>NUCLEOTIDE SEQUENCE [LARGE SCALE GENOMIC DNA]</scope>
    <source>
        <tissue evidence="2">Leaf</tissue>
    </source>
</reference>
<feature type="transmembrane region" description="Helical" evidence="1">
    <location>
        <begin position="56"/>
        <end position="79"/>
    </location>
</feature>
<keyword evidence="1" id="KW-0472">Membrane</keyword>
<dbReference type="InterPro" id="IPR039589">
    <property type="entry name" value="TBCC1"/>
</dbReference>
<evidence type="ECO:0000313" key="3">
    <source>
        <dbReference type="Proteomes" id="UP000501690"/>
    </source>
</evidence>
<accession>A0A4D6LCH9</accession>
<dbReference type="EMBL" id="CP039347">
    <property type="protein sequence ID" value="QCD86267.1"/>
    <property type="molecule type" value="Genomic_DNA"/>
</dbReference>
<dbReference type="AlphaFoldDB" id="A0A4D6LCH9"/>
<protein>
    <submittedName>
        <fullName evidence="2">Uncharacterized protein</fullName>
    </submittedName>
</protein>
<keyword evidence="1" id="KW-1133">Transmembrane helix</keyword>
<dbReference type="Proteomes" id="UP000501690">
    <property type="component" value="Linkage Group LG3"/>
</dbReference>
<sequence length="104" mass="11663">MGLRFVDSYHNPAPSKTRFTLMKQNPFTNPKFVHGKGIRILCVFSFWDVVLNCHEFAIYILAPLIYAIVYGCSDATIVLGAGGKLIIKELGLKLEKVDLDMLDT</sequence>
<name>A0A4D6LCH9_VIGUN</name>
<dbReference type="PANTHER" id="PTHR16052">
    <property type="entry name" value="TBCC DOMAIN-CONTAINING PROTEIN 1"/>
    <property type="match status" value="1"/>
</dbReference>
<proteinExistence type="predicted"/>